<evidence type="ECO:0000313" key="3">
    <source>
        <dbReference type="Proteomes" id="UP000199603"/>
    </source>
</evidence>
<keyword evidence="1" id="KW-1133">Transmembrane helix</keyword>
<reference evidence="2 3" key="1">
    <citation type="submission" date="2016-10" db="EMBL/GenBank/DDBJ databases">
        <authorList>
            <person name="de Groot N.N."/>
        </authorList>
    </citation>
    <scope>NUCLEOTIDE SEQUENCE [LARGE SCALE GENOMIC DNA]</scope>
    <source>
        <strain evidence="2 3">DSM 16957</strain>
    </source>
</reference>
<dbReference type="OrthoDB" id="7907428at2"/>
<sequence>MKRRLVGFALAVLATAALSSLIQTLRVHAGLKALGVEIPFGLSLSSIGHDLIGFAPTYAAIVAAGFLIAFLVAGLIRRYATRLGPWLHALAGGAAILTALLTMDALLGMSVIAGARGTMGIALFTLAGVLGGALFARIGARR</sequence>
<organism evidence="2 3">
    <name type="scientific">Aquimonas voraii</name>
    <dbReference type="NCBI Taxonomy" id="265719"/>
    <lineage>
        <taxon>Bacteria</taxon>
        <taxon>Pseudomonadati</taxon>
        <taxon>Pseudomonadota</taxon>
        <taxon>Gammaproteobacteria</taxon>
        <taxon>Lysobacterales</taxon>
        <taxon>Lysobacteraceae</taxon>
        <taxon>Aquimonas</taxon>
    </lineage>
</organism>
<evidence type="ECO:0000313" key="2">
    <source>
        <dbReference type="EMBL" id="SDD66743.1"/>
    </source>
</evidence>
<name>A0A1G6WM38_9GAMM</name>
<dbReference type="Proteomes" id="UP000199603">
    <property type="component" value="Unassembled WGS sequence"/>
</dbReference>
<evidence type="ECO:0000256" key="1">
    <source>
        <dbReference type="SAM" id="Phobius"/>
    </source>
</evidence>
<proteinExistence type="predicted"/>
<protein>
    <submittedName>
        <fullName evidence="2">Uncharacterized protein</fullName>
    </submittedName>
</protein>
<feature type="transmembrane region" description="Helical" evidence="1">
    <location>
        <begin position="119"/>
        <end position="140"/>
    </location>
</feature>
<dbReference type="EMBL" id="FNAG01000005">
    <property type="protein sequence ID" value="SDD66743.1"/>
    <property type="molecule type" value="Genomic_DNA"/>
</dbReference>
<dbReference type="AlphaFoldDB" id="A0A1G6WM38"/>
<keyword evidence="1" id="KW-0812">Transmembrane</keyword>
<accession>A0A1G6WM38</accession>
<feature type="transmembrane region" description="Helical" evidence="1">
    <location>
        <begin position="51"/>
        <end position="76"/>
    </location>
</feature>
<feature type="transmembrane region" description="Helical" evidence="1">
    <location>
        <begin position="88"/>
        <end position="113"/>
    </location>
</feature>
<keyword evidence="3" id="KW-1185">Reference proteome</keyword>
<dbReference type="RefSeq" id="WP_091242203.1">
    <property type="nucleotide sequence ID" value="NZ_FNAG01000005.1"/>
</dbReference>
<keyword evidence="1" id="KW-0472">Membrane</keyword>
<dbReference type="STRING" id="265719.SAMN04488509_10562"/>
<gene>
    <name evidence="2" type="ORF">SAMN04488509_10562</name>
</gene>